<keyword evidence="3" id="KW-1185">Reference proteome</keyword>
<organism evidence="2 3">
    <name type="scientific">Zobellella iuensis</name>
    <dbReference type="NCBI Taxonomy" id="2803811"/>
    <lineage>
        <taxon>Bacteria</taxon>
        <taxon>Pseudomonadati</taxon>
        <taxon>Pseudomonadota</taxon>
        <taxon>Gammaproteobacteria</taxon>
        <taxon>Aeromonadales</taxon>
        <taxon>Aeromonadaceae</taxon>
        <taxon>Zobellella</taxon>
    </lineage>
</organism>
<feature type="compositionally biased region" description="Acidic residues" evidence="1">
    <location>
        <begin position="58"/>
        <end position="71"/>
    </location>
</feature>
<comment type="caution">
    <text evidence="2">The sequence shown here is derived from an EMBL/GenBank/DDBJ whole genome shotgun (WGS) entry which is preliminary data.</text>
</comment>
<name>A0ABS1QQ19_9GAMM</name>
<proteinExistence type="predicted"/>
<protein>
    <submittedName>
        <fullName evidence="2">Uncharacterized protein</fullName>
    </submittedName>
</protein>
<reference evidence="3" key="1">
    <citation type="submission" date="2021-01" db="EMBL/GenBank/DDBJ databases">
        <title>Genome public.</title>
        <authorList>
            <person name="Liu C."/>
            <person name="Sun Q."/>
        </authorList>
    </citation>
    <scope>NUCLEOTIDE SEQUENCE [LARGE SCALE GENOMIC DNA]</scope>
    <source>
        <strain evidence="3">CGMCC 1.18722</strain>
    </source>
</reference>
<evidence type="ECO:0000313" key="3">
    <source>
        <dbReference type="Proteomes" id="UP000638570"/>
    </source>
</evidence>
<feature type="region of interest" description="Disordered" evidence="1">
    <location>
        <begin position="51"/>
        <end position="71"/>
    </location>
</feature>
<evidence type="ECO:0000313" key="2">
    <source>
        <dbReference type="EMBL" id="MBL1376950.1"/>
    </source>
</evidence>
<accession>A0ABS1QQ19</accession>
<evidence type="ECO:0000256" key="1">
    <source>
        <dbReference type="SAM" id="MobiDB-lite"/>
    </source>
</evidence>
<dbReference type="EMBL" id="JAERTZ010000015">
    <property type="protein sequence ID" value="MBL1376950.1"/>
    <property type="molecule type" value="Genomic_DNA"/>
</dbReference>
<sequence length="71" mass="7829">MINRSFLLEKAHDVSVVENESWFYDNQADINTIPVNGKSTPVCMSSAMVTGSKTEAAPGDDDPDPDVEFMY</sequence>
<gene>
    <name evidence="2" type="ORF">JKV55_06330</name>
</gene>
<dbReference type="Proteomes" id="UP000638570">
    <property type="component" value="Unassembled WGS sequence"/>
</dbReference>
<dbReference type="RefSeq" id="WP_202083340.1">
    <property type="nucleotide sequence ID" value="NZ_JAERTZ010000015.1"/>
</dbReference>